<reference evidence="1" key="1">
    <citation type="submission" date="2022-08" db="EMBL/GenBank/DDBJ databases">
        <title>Alicyclobacillus fastidiosus DSM 17978, complete genome.</title>
        <authorList>
            <person name="Wang Q."/>
            <person name="Cai R."/>
            <person name="Wang Z."/>
        </authorList>
    </citation>
    <scope>NUCLEOTIDE SEQUENCE</scope>
    <source>
        <strain evidence="1">DSM 17978</strain>
    </source>
</reference>
<name>A0ABY6ZAE5_9BACL</name>
<accession>A0ABY6ZAE5</accession>
<dbReference type="Proteomes" id="UP001164761">
    <property type="component" value="Chromosome"/>
</dbReference>
<evidence type="ECO:0000313" key="2">
    <source>
        <dbReference type="Proteomes" id="UP001164761"/>
    </source>
</evidence>
<organism evidence="1 2">
    <name type="scientific">Alicyclobacillus fastidiosus</name>
    <dbReference type="NCBI Taxonomy" id="392011"/>
    <lineage>
        <taxon>Bacteria</taxon>
        <taxon>Bacillati</taxon>
        <taxon>Bacillota</taxon>
        <taxon>Bacilli</taxon>
        <taxon>Bacillales</taxon>
        <taxon>Alicyclobacillaceae</taxon>
        <taxon>Alicyclobacillus</taxon>
    </lineage>
</organism>
<dbReference type="EMBL" id="CP104067">
    <property type="protein sequence ID" value="WAH39855.1"/>
    <property type="molecule type" value="Genomic_DNA"/>
</dbReference>
<gene>
    <name evidence="1" type="ORF">NZD89_15750</name>
</gene>
<dbReference type="RefSeq" id="WP_268003753.1">
    <property type="nucleotide sequence ID" value="NZ_BSUT01000001.1"/>
</dbReference>
<sequence length="67" mass="7678">MTSLFQLNFYLNLYRHTPQILKAGLQAVKWIPLAFILFHCAPIHTDVATGPDHLWPVHIVFADLGEH</sequence>
<protein>
    <submittedName>
        <fullName evidence="1">Uncharacterized protein</fullName>
    </submittedName>
</protein>
<keyword evidence="2" id="KW-1185">Reference proteome</keyword>
<evidence type="ECO:0000313" key="1">
    <source>
        <dbReference type="EMBL" id="WAH39855.1"/>
    </source>
</evidence>
<proteinExistence type="predicted"/>